<keyword evidence="1" id="KW-0540">Nuclease</keyword>
<dbReference type="GO" id="GO:0016787">
    <property type="term" value="F:hydrolase activity"/>
    <property type="evidence" value="ECO:0007669"/>
    <property type="project" value="UniProtKB-KW"/>
</dbReference>
<dbReference type="InterPro" id="IPR042206">
    <property type="entry name" value="CRISPR-assoc_Cas1_C"/>
</dbReference>
<dbReference type="Pfam" id="PF01867">
    <property type="entry name" value="Cas_Cas1"/>
    <property type="match status" value="1"/>
</dbReference>
<accession>A0A5V6PSL4</accession>
<keyword evidence="7" id="KW-0238">DNA-binding</keyword>
<evidence type="ECO:0000256" key="5">
    <source>
        <dbReference type="ARBA" id="ARBA00022842"/>
    </source>
</evidence>
<dbReference type="NCBIfam" id="TIGR00287">
    <property type="entry name" value="cas1"/>
    <property type="match status" value="1"/>
</dbReference>
<comment type="caution">
    <text evidence="8">The sequence shown here is derived from an EMBL/GenBank/DDBJ whole genome shotgun (WGS) entry which is preliminary data.</text>
</comment>
<protein>
    <submittedName>
        <fullName evidence="8">CRISPR-associated endonuclease Cas1</fullName>
    </submittedName>
</protein>
<dbReference type="Gene3D" id="1.20.120.920">
    <property type="entry name" value="CRISPR-associated endonuclease Cas1, C-terminal domain"/>
    <property type="match status" value="1"/>
</dbReference>
<gene>
    <name evidence="8" type="primary">cas1</name>
    <name evidence="8" type="ORF">DLM21_03470</name>
</gene>
<dbReference type="PANTHER" id="PTHR34353:SF3">
    <property type="entry name" value="CRISPR-ASSOCIATED ENDONUCLEASE CAS1"/>
    <property type="match status" value="1"/>
</dbReference>
<name>A0A5V6PSL4_SALET</name>
<dbReference type="GO" id="GO:0051607">
    <property type="term" value="P:defense response to virus"/>
    <property type="evidence" value="ECO:0007669"/>
    <property type="project" value="UniProtKB-KW"/>
</dbReference>
<proteinExistence type="predicted"/>
<dbReference type="GO" id="GO:0046872">
    <property type="term" value="F:metal ion binding"/>
    <property type="evidence" value="ECO:0007669"/>
    <property type="project" value="UniProtKB-KW"/>
</dbReference>
<keyword evidence="4" id="KW-0378">Hydrolase</keyword>
<dbReference type="InterPro" id="IPR050646">
    <property type="entry name" value="Cas1"/>
</dbReference>
<evidence type="ECO:0000256" key="2">
    <source>
        <dbReference type="ARBA" id="ARBA00022723"/>
    </source>
</evidence>
<dbReference type="GO" id="GO:0004519">
    <property type="term" value="F:endonuclease activity"/>
    <property type="evidence" value="ECO:0007669"/>
    <property type="project" value="UniProtKB-KW"/>
</dbReference>
<evidence type="ECO:0000256" key="4">
    <source>
        <dbReference type="ARBA" id="ARBA00022801"/>
    </source>
</evidence>
<evidence type="ECO:0000313" key="8">
    <source>
        <dbReference type="EMBL" id="EBU8203430.1"/>
    </source>
</evidence>
<dbReference type="GO" id="GO:0043571">
    <property type="term" value="P:maintenance of CRISPR repeat elements"/>
    <property type="evidence" value="ECO:0007669"/>
    <property type="project" value="InterPro"/>
</dbReference>
<evidence type="ECO:0000256" key="6">
    <source>
        <dbReference type="ARBA" id="ARBA00023118"/>
    </source>
</evidence>
<keyword evidence="3 8" id="KW-0255">Endonuclease</keyword>
<dbReference type="EMBL" id="AAHDIR010000002">
    <property type="protein sequence ID" value="EBU8203430.1"/>
    <property type="molecule type" value="Genomic_DNA"/>
</dbReference>
<evidence type="ECO:0000256" key="7">
    <source>
        <dbReference type="ARBA" id="ARBA00023125"/>
    </source>
</evidence>
<sequence>MNIIWLKNSTIDSTGNGLIEIFPSALIRPVIARAGDLIIGQRCSLSGRAVSWAYNSGVHLFITSNGAAKLQAWLPVDASGDNAARQIVASNTPRVIDEVARWMVARRFGKISHPADGINVVRGYEGAQVRQIYKKLAAEYGIEWDGRKTTGKWDALTPINKTISICNSALYGLTEIAIIHAGYSPYFGFMHGHSGKALVYDIADMIKFEHVTPIAFRIVADGRPNPEWRARAACARLFRRCSLLRELVTLTEETMNVALTSLATKPPRRRRKNLPGYMAKN</sequence>
<keyword evidence="2" id="KW-0479">Metal-binding</keyword>
<reference evidence="8" key="1">
    <citation type="submission" date="2018-05" db="EMBL/GenBank/DDBJ databases">
        <authorList>
            <person name="Ashton P.M."/>
            <person name="Dallman T."/>
            <person name="Nair S."/>
            <person name="De Pinna E."/>
            <person name="Peters T."/>
            <person name="Grant K."/>
        </authorList>
    </citation>
    <scope>NUCLEOTIDE SEQUENCE</scope>
    <source>
        <strain evidence="8">374031</strain>
    </source>
</reference>
<evidence type="ECO:0000256" key="1">
    <source>
        <dbReference type="ARBA" id="ARBA00022722"/>
    </source>
</evidence>
<keyword evidence="5" id="KW-0460">Magnesium</keyword>
<dbReference type="InterPro" id="IPR002729">
    <property type="entry name" value="CRISPR-assoc_Cas1"/>
</dbReference>
<organism evidence="8">
    <name type="scientific">Salmonella enterica subsp. enterica serovar Cardoner</name>
    <dbReference type="NCBI Taxonomy" id="2564309"/>
    <lineage>
        <taxon>Bacteria</taxon>
        <taxon>Pseudomonadati</taxon>
        <taxon>Pseudomonadota</taxon>
        <taxon>Gammaproteobacteria</taxon>
        <taxon>Enterobacterales</taxon>
        <taxon>Enterobacteriaceae</taxon>
        <taxon>Salmonella</taxon>
    </lineage>
</organism>
<keyword evidence="6" id="KW-0051">Antiviral defense</keyword>
<dbReference type="GO" id="GO:0003677">
    <property type="term" value="F:DNA binding"/>
    <property type="evidence" value="ECO:0007669"/>
    <property type="project" value="UniProtKB-KW"/>
</dbReference>
<dbReference type="PANTHER" id="PTHR34353">
    <property type="entry name" value="CRISPR-ASSOCIATED ENDONUCLEASE CAS1 1"/>
    <property type="match status" value="1"/>
</dbReference>
<evidence type="ECO:0000256" key="3">
    <source>
        <dbReference type="ARBA" id="ARBA00022759"/>
    </source>
</evidence>
<dbReference type="AlphaFoldDB" id="A0A5V6PSL4"/>